<dbReference type="AlphaFoldDB" id="A0A0A9CNT4"/>
<proteinExistence type="predicted"/>
<organism evidence="1">
    <name type="scientific">Arundo donax</name>
    <name type="common">Giant reed</name>
    <name type="synonym">Donax arundinaceus</name>
    <dbReference type="NCBI Taxonomy" id="35708"/>
    <lineage>
        <taxon>Eukaryota</taxon>
        <taxon>Viridiplantae</taxon>
        <taxon>Streptophyta</taxon>
        <taxon>Embryophyta</taxon>
        <taxon>Tracheophyta</taxon>
        <taxon>Spermatophyta</taxon>
        <taxon>Magnoliopsida</taxon>
        <taxon>Liliopsida</taxon>
        <taxon>Poales</taxon>
        <taxon>Poaceae</taxon>
        <taxon>PACMAD clade</taxon>
        <taxon>Arundinoideae</taxon>
        <taxon>Arundineae</taxon>
        <taxon>Arundo</taxon>
    </lineage>
</organism>
<protein>
    <submittedName>
        <fullName evidence="1">Uncharacterized protein</fullName>
    </submittedName>
</protein>
<dbReference type="EMBL" id="GBRH01224758">
    <property type="protein sequence ID" value="JAD73137.1"/>
    <property type="molecule type" value="Transcribed_RNA"/>
</dbReference>
<sequence length="59" mass="6525">MGILPLEGFGEELGCEGEEVQRPGPEHGGWRLKSMRALSLYPLIPACTLLIDCLNIIRM</sequence>
<name>A0A0A9CNT4_ARUDO</name>
<reference evidence="1" key="2">
    <citation type="journal article" date="2015" name="Data Brief">
        <title>Shoot transcriptome of the giant reed, Arundo donax.</title>
        <authorList>
            <person name="Barrero R.A."/>
            <person name="Guerrero F.D."/>
            <person name="Moolhuijzen P."/>
            <person name="Goolsby J.A."/>
            <person name="Tidwell J."/>
            <person name="Bellgard S.E."/>
            <person name="Bellgard M.I."/>
        </authorList>
    </citation>
    <scope>NUCLEOTIDE SEQUENCE</scope>
    <source>
        <tissue evidence="1">Shoot tissue taken approximately 20 cm above the soil surface</tissue>
    </source>
</reference>
<evidence type="ECO:0000313" key="1">
    <source>
        <dbReference type="EMBL" id="JAD73137.1"/>
    </source>
</evidence>
<accession>A0A0A9CNT4</accession>
<reference evidence="1" key="1">
    <citation type="submission" date="2014-09" db="EMBL/GenBank/DDBJ databases">
        <authorList>
            <person name="Magalhaes I.L.F."/>
            <person name="Oliveira U."/>
            <person name="Santos F.R."/>
            <person name="Vidigal T.H.D.A."/>
            <person name="Brescovit A.D."/>
            <person name="Santos A.J."/>
        </authorList>
    </citation>
    <scope>NUCLEOTIDE SEQUENCE</scope>
    <source>
        <tissue evidence="1">Shoot tissue taken approximately 20 cm above the soil surface</tissue>
    </source>
</reference>